<reference evidence="2 3" key="1">
    <citation type="submission" date="2024-02" db="EMBL/GenBank/DDBJ databases">
        <title>Janibacter sp. nov., isolated from gut of marine sandworm.</title>
        <authorList>
            <person name="Kim B."/>
            <person name="Jun M.O."/>
            <person name="Shin N.-R."/>
        </authorList>
    </citation>
    <scope>NUCLEOTIDE SEQUENCE [LARGE SCALE GENOMIC DNA]</scope>
    <source>
        <strain evidence="2 3">A1S7</strain>
    </source>
</reference>
<name>A0ABZ2MF25_9MICO</name>
<dbReference type="PANTHER" id="PTHR12993">
    <property type="entry name" value="N-ACETYLGLUCOSAMINYL-PHOSPHATIDYLINOSITOL DE-N-ACETYLASE-RELATED"/>
    <property type="match status" value="1"/>
</dbReference>
<accession>A0ABZ2MF25</accession>
<dbReference type="InterPro" id="IPR024078">
    <property type="entry name" value="LmbE-like_dom_sf"/>
</dbReference>
<dbReference type="PANTHER" id="PTHR12993:SF26">
    <property type="entry name" value="1D-MYO-INOSITOL 2-ACETAMIDO-2-DEOXY-ALPHA-D-GLUCOPYRANOSIDE DEACETYLASE"/>
    <property type="match status" value="1"/>
</dbReference>
<evidence type="ECO:0000313" key="3">
    <source>
        <dbReference type="Proteomes" id="UP001382727"/>
    </source>
</evidence>
<dbReference type="RefSeq" id="WP_338748422.1">
    <property type="nucleotide sequence ID" value="NZ_CP144913.1"/>
</dbReference>
<sequence length="283" mass="30277">MDQPAARRTLVVFHAHPDDEALLTAGTMAGAAAEGHRVVLVVATDGALGLTDETTHGAKGAALAATRGRELVASAGALGVARIVQLGHADSGSDPDLLPDPPSGRRFVRVPLDEAAEALTAVLLEERADVLTTYDPRGGYGHRDHVRVHEVGARAAELARERGLPVTVLWATVPRELLCRAIDLAARVYRFPPQFDRSSFDRAYCAGAEITHRVPVRRHARAKRAAMRAHASQAAGPAGADRTLGMLARIPRPLFDLVFRREWFLDPAAPPGTSRTDPFDGLA</sequence>
<dbReference type="Gene3D" id="3.40.50.10320">
    <property type="entry name" value="LmbE-like"/>
    <property type="match status" value="1"/>
</dbReference>
<organism evidence="2 3">
    <name type="scientific">Janibacter alittae</name>
    <dbReference type="NCBI Taxonomy" id="3115209"/>
    <lineage>
        <taxon>Bacteria</taxon>
        <taxon>Bacillati</taxon>
        <taxon>Actinomycetota</taxon>
        <taxon>Actinomycetes</taxon>
        <taxon>Micrococcales</taxon>
        <taxon>Intrasporangiaceae</taxon>
        <taxon>Janibacter</taxon>
    </lineage>
</organism>
<protein>
    <submittedName>
        <fullName evidence="2">PIG-L family deacetylase</fullName>
    </submittedName>
</protein>
<dbReference type="Pfam" id="PF02585">
    <property type="entry name" value="PIG-L"/>
    <property type="match status" value="1"/>
</dbReference>
<gene>
    <name evidence="2" type="ORF">V1351_12030</name>
</gene>
<evidence type="ECO:0000313" key="2">
    <source>
        <dbReference type="EMBL" id="WXB75674.1"/>
    </source>
</evidence>
<dbReference type="Proteomes" id="UP001382727">
    <property type="component" value="Chromosome"/>
</dbReference>
<dbReference type="SUPFAM" id="SSF102588">
    <property type="entry name" value="LmbE-like"/>
    <property type="match status" value="1"/>
</dbReference>
<keyword evidence="3" id="KW-1185">Reference proteome</keyword>
<dbReference type="InterPro" id="IPR003737">
    <property type="entry name" value="GlcNAc_PI_deacetylase-related"/>
</dbReference>
<keyword evidence="1" id="KW-0862">Zinc</keyword>
<dbReference type="EMBL" id="CP144913">
    <property type="protein sequence ID" value="WXB75674.1"/>
    <property type="molecule type" value="Genomic_DNA"/>
</dbReference>
<proteinExistence type="predicted"/>
<evidence type="ECO:0000256" key="1">
    <source>
        <dbReference type="ARBA" id="ARBA00022833"/>
    </source>
</evidence>